<evidence type="ECO:0000313" key="3">
    <source>
        <dbReference type="Proteomes" id="UP001066276"/>
    </source>
</evidence>
<organism evidence="2 3">
    <name type="scientific">Pleurodeles waltl</name>
    <name type="common">Iberian ribbed newt</name>
    <dbReference type="NCBI Taxonomy" id="8319"/>
    <lineage>
        <taxon>Eukaryota</taxon>
        <taxon>Metazoa</taxon>
        <taxon>Chordata</taxon>
        <taxon>Craniata</taxon>
        <taxon>Vertebrata</taxon>
        <taxon>Euteleostomi</taxon>
        <taxon>Amphibia</taxon>
        <taxon>Batrachia</taxon>
        <taxon>Caudata</taxon>
        <taxon>Salamandroidea</taxon>
        <taxon>Salamandridae</taxon>
        <taxon>Pleurodelinae</taxon>
        <taxon>Pleurodeles</taxon>
    </lineage>
</organism>
<dbReference type="AlphaFoldDB" id="A0AAV7LAD3"/>
<sequence length="123" mass="13803">MKHTEFRNNWRPDPEKTNNLGKAALQDLESQTSKDPDPTPPAVQPLVLEDSDDDCYIVEPEEPAPPRPAPAQPAPQCSKPVEIVPQAAEPLQSAQQPLEAMMKIRKTRDLKFQRSARQDRSLP</sequence>
<reference evidence="2" key="1">
    <citation type="journal article" date="2022" name="bioRxiv">
        <title>Sequencing and chromosome-scale assembly of the giantPleurodeles waltlgenome.</title>
        <authorList>
            <person name="Brown T."/>
            <person name="Elewa A."/>
            <person name="Iarovenko S."/>
            <person name="Subramanian E."/>
            <person name="Araus A.J."/>
            <person name="Petzold A."/>
            <person name="Susuki M."/>
            <person name="Suzuki K.-i.T."/>
            <person name="Hayashi T."/>
            <person name="Toyoda A."/>
            <person name="Oliveira C."/>
            <person name="Osipova E."/>
            <person name="Leigh N.D."/>
            <person name="Simon A."/>
            <person name="Yun M.H."/>
        </authorList>
    </citation>
    <scope>NUCLEOTIDE SEQUENCE</scope>
    <source>
        <strain evidence="2">20211129_DDA</strain>
        <tissue evidence="2">Liver</tissue>
    </source>
</reference>
<dbReference type="EMBL" id="JANPWB010000016">
    <property type="protein sequence ID" value="KAJ1085648.1"/>
    <property type="molecule type" value="Genomic_DNA"/>
</dbReference>
<evidence type="ECO:0000256" key="1">
    <source>
        <dbReference type="SAM" id="MobiDB-lite"/>
    </source>
</evidence>
<gene>
    <name evidence="2" type="ORF">NDU88_005778</name>
</gene>
<evidence type="ECO:0000313" key="2">
    <source>
        <dbReference type="EMBL" id="KAJ1085648.1"/>
    </source>
</evidence>
<feature type="compositionally biased region" description="Acidic residues" evidence="1">
    <location>
        <begin position="49"/>
        <end position="62"/>
    </location>
</feature>
<name>A0AAV7LAD3_PLEWA</name>
<accession>A0AAV7LAD3</accession>
<proteinExistence type="predicted"/>
<protein>
    <submittedName>
        <fullName evidence="2">Uncharacterized protein</fullName>
    </submittedName>
</protein>
<dbReference type="Proteomes" id="UP001066276">
    <property type="component" value="Chromosome 12"/>
</dbReference>
<comment type="caution">
    <text evidence="2">The sequence shown here is derived from an EMBL/GenBank/DDBJ whole genome shotgun (WGS) entry which is preliminary data.</text>
</comment>
<keyword evidence="3" id="KW-1185">Reference proteome</keyword>
<feature type="region of interest" description="Disordered" evidence="1">
    <location>
        <begin position="1"/>
        <end position="80"/>
    </location>
</feature>
<feature type="compositionally biased region" description="Pro residues" evidence="1">
    <location>
        <begin position="63"/>
        <end position="73"/>
    </location>
</feature>
<feature type="compositionally biased region" description="Basic and acidic residues" evidence="1">
    <location>
        <begin position="1"/>
        <end position="16"/>
    </location>
</feature>